<keyword evidence="2" id="KW-1185">Reference proteome</keyword>
<dbReference type="EMBL" id="FNCN01000011">
    <property type="protein sequence ID" value="SDH12255.1"/>
    <property type="molecule type" value="Genomic_DNA"/>
</dbReference>
<protein>
    <submittedName>
        <fullName evidence="1">Uncharacterized protein</fullName>
    </submittedName>
</protein>
<dbReference type="STRING" id="504805.SAMN05421505_111206"/>
<gene>
    <name evidence="1" type="ORF">SAMN05421505_111206</name>
</gene>
<evidence type="ECO:0000313" key="1">
    <source>
        <dbReference type="EMBL" id="SDH12255.1"/>
    </source>
</evidence>
<sequence length="299" mass="31107">MADMAPDDPVPLGYNVVKPIFEGSTGRVFAMDSLLYVATPEIGEFDVVIASSFCGVGTVDRAFRHGVRAVIAHDAGVGKDQAGISALPYGDRFGMPVAAVDGRTGEVSNGLSLAAGLISHANELAQSLGVRPGQRAVDAATLMLKAPRGRPQDTEVEIDDTLYEMGTTETGRILAIRALTSLPEDQDYSSDIVAVGVHAGQVWGDLVKRWRVKGWLANDAGIGKNRGGIGGLFRCEELGMPAASISADSARIDDGLSSYHEGIVSAVNSVAAEAGVTVGMRVPAAMLLMSAARPAVKST</sequence>
<evidence type="ECO:0000313" key="2">
    <source>
        <dbReference type="Proteomes" id="UP000198923"/>
    </source>
</evidence>
<proteinExistence type="predicted"/>
<dbReference type="Proteomes" id="UP000198923">
    <property type="component" value="Unassembled WGS sequence"/>
</dbReference>
<organism evidence="1 2">
    <name type="scientific">Sinosporangium album</name>
    <dbReference type="NCBI Taxonomy" id="504805"/>
    <lineage>
        <taxon>Bacteria</taxon>
        <taxon>Bacillati</taxon>
        <taxon>Actinomycetota</taxon>
        <taxon>Actinomycetes</taxon>
        <taxon>Streptosporangiales</taxon>
        <taxon>Streptosporangiaceae</taxon>
        <taxon>Sinosporangium</taxon>
    </lineage>
</organism>
<dbReference type="RefSeq" id="WP_093170901.1">
    <property type="nucleotide sequence ID" value="NZ_FNCN01000011.1"/>
</dbReference>
<accession>A0A1G7ZU65</accession>
<name>A0A1G7ZU65_9ACTN</name>
<dbReference type="AlphaFoldDB" id="A0A1G7ZU65"/>
<reference evidence="1 2" key="1">
    <citation type="submission" date="2016-10" db="EMBL/GenBank/DDBJ databases">
        <authorList>
            <person name="de Groot N.N."/>
        </authorList>
    </citation>
    <scope>NUCLEOTIDE SEQUENCE [LARGE SCALE GENOMIC DNA]</scope>
    <source>
        <strain evidence="1 2">CPCC 201354</strain>
    </source>
</reference>
<dbReference type="OrthoDB" id="1115380at2"/>